<organism evidence="1 2">
    <name type="scientific">Dreissena polymorpha</name>
    <name type="common">Zebra mussel</name>
    <name type="synonym">Mytilus polymorpha</name>
    <dbReference type="NCBI Taxonomy" id="45954"/>
    <lineage>
        <taxon>Eukaryota</taxon>
        <taxon>Metazoa</taxon>
        <taxon>Spiralia</taxon>
        <taxon>Lophotrochozoa</taxon>
        <taxon>Mollusca</taxon>
        <taxon>Bivalvia</taxon>
        <taxon>Autobranchia</taxon>
        <taxon>Heteroconchia</taxon>
        <taxon>Euheterodonta</taxon>
        <taxon>Imparidentia</taxon>
        <taxon>Neoheterodontei</taxon>
        <taxon>Myida</taxon>
        <taxon>Dreissenoidea</taxon>
        <taxon>Dreissenidae</taxon>
        <taxon>Dreissena</taxon>
    </lineage>
</organism>
<evidence type="ECO:0000313" key="2">
    <source>
        <dbReference type="Proteomes" id="UP000828390"/>
    </source>
</evidence>
<evidence type="ECO:0000313" key="1">
    <source>
        <dbReference type="EMBL" id="KAH3827248.1"/>
    </source>
</evidence>
<dbReference type="AlphaFoldDB" id="A0A9D4H4F0"/>
<reference evidence="1" key="1">
    <citation type="journal article" date="2019" name="bioRxiv">
        <title>The Genome of the Zebra Mussel, Dreissena polymorpha: A Resource for Invasive Species Research.</title>
        <authorList>
            <person name="McCartney M.A."/>
            <person name="Auch B."/>
            <person name="Kono T."/>
            <person name="Mallez S."/>
            <person name="Zhang Y."/>
            <person name="Obille A."/>
            <person name="Becker A."/>
            <person name="Abrahante J.E."/>
            <person name="Garbe J."/>
            <person name="Badalamenti J.P."/>
            <person name="Herman A."/>
            <person name="Mangelson H."/>
            <person name="Liachko I."/>
            <person name="Sullivan S."/>
            <person name="Sone E.D."/>
            <person name="Koren S."/>
            <person name="Silverstein K.A.T."/>
            <person name="Beckman K.B."/>
            <person name="Gohl D.M."/>
        </authorList>
    </citation>
    <scope>NUCLEOTIDE SEQUENCE</scope>
    <source>
        <strain evidence="1">Duluth1</strain>
        <tissue evidence="1">Whole animal</tissue>
    </source>
</reference>
<reference evidence="1" key="2">
    <citation type="submission" date="2020-11" db="EMBL/GenBank/DDBJ databases">
        <authorList>
            <person name="McCartney M.A."/>
            <person name="Auch B."/>
            <person name="Kono T."/>
            <person name="Mallez S."/>
            <person name="Becker A."/>
            <person name="Gohl D.M."/>
            <person name="Silverstein K.A.T."/>
            <person name="Koren S."/>
            <person name="Bechman K.B."/>
            <person name="Herman A."/>
            <person name="Abrahante J.E."/>
            <person name="Garbe J."/>
        </authorList>
    </citation>
    <scope>NUCLEOTIDE SEQUENCE</scope>
    <source>
        <strain evidence="1">Duluth1</strain>
        <tissue evidence="1">Whole animal</tissue>
    </source>
</reference>
<keyword evidence="2" id="KW-1185">Reference proteome</keyword>
<comment type="caution">
    <text evidence="1">The sequence shown here is derived from an EMBL/GenBank/DDBJ whole genome shotgun (WGS) entry which is preliminary data.</text>
</comment>
<name>A0A9D4H4F0_DREPO</name>
<dbReference type="Proteomes" id="UP000828390">
    <property type="component" value="Unassembled WGS sequence"/>
</dbReference>
<gene>
    <name evidence="1" type="ORF">DPMN_129178</name>
</gene>
<protein>
    <submittedName>
        <fullName evidence="1">Uncharacterized protein</fullName>
    </submittedName>
</protein>
<dbReference type="EMBL" id="JAIWYP010000005">
    <property type="protein sequence ID" value="KAH3827248.1"/>
    <property type="molecule type" value="Genomic_DNA"/>
</dbReference>
<sequence>MCSLCHVYVAQSRGRSWRSCEVRATASLQLLACKKSKMRQTNTHMTSRQEYGYHS</sequence>
<accession>A0A9D4H4F0</accession>
<proteinExistence type="predicted"/>